<accession>A0A0E9VNY6</accession>
<proteinExistence type="predicted"/>
<sequence length="19" mass="2311">MRKHSTNSMGDAWNYKQQK</sequence>
<reference evidence="1" key="2">
    <citation type="journal article" date="2015" name="Fish Shellfish Immunol.">
        <title>Early steps in the European eel (Anguilla anguilla)-Vibrio vulnificus interaction in the gills: Role of the RtxA13 toxin.</title>
        <authorList>
            <person name="Callol A."/>
            <person name="Pajuelo D."/>
            <person name="Ebbesson L."/>
            <person name="Teles M."/>
            <person name="MacKenzie S."/>
            <person name="Amaro C."/>
        </authorList>
    </citation>
    <scope>NUCLEOTIDE SEQUENCE</scope>
</reference>
<name>A0A0E9VNY6_ANGAN</name>
<reference evidence="1" key="1">
    <citation type="submission" date="2014-11" db="EMBL/GenBank/DDBJ databases">
        <authorList>
            <person name="Amaro Gonzalez C."/>
        </authorList>
    </citation>
    <scope>NUCLEOTIDE SEQUENCE</scope>
</reference>
<protein>
    <submittedName>
        <fullName evidence="1">Uncharacterized protein</fullName>
    </submittedName>
</protein>
<organism evidence="1">
    <name type="scientific">Anguilla anguilla</name>
    <name type="common">European freshwater eel</name>
    <name type="synonym">Muraena anguilla</name>
    <dbReference type="NCBI Taxonomy" id="7936"/>
    <lineage>
        <taxon>Eukaryota</taxon>
        <taxon>Metazoa</taxon>
        <taxon>Chordata</taxon>
        <taxon>Craniata</taxon>
        <taxon>Vertebrata</taxon>
        <taxon>Euteleostomi</taxon>
        <taxon>Actinopterygii</taxon>
        <taxon>Neopterygii</taxon>
        <taxon>Teleostei</taxon>
        <taxon>Anguilliformes</taxon>
        <taxon>Anguillidae</taxon>
        <taxon>Anguilla</taxon>
    </lineage>
</organism>
<dbReference type="AlphaFoldDB" id="A0A0E9VNY6"/>
<dbReference type="EMBL" id="GBXM01028851">
    <property type="protein sequence ID" value="JAH79726.1"/>
    <property type="molecule type" value="Transcribed_RNA"/>
</dbReference>
<evidence type="ECO:0000313" key="1">
    <source>
        <dbReference type="EMBL" id="JAH79726.1"/>
    </source>
</evidence>